<accession>A0ABW9XZP7</accession>
<evidence type="ECO:0000256" key="3">
    <source>
        <dbReference type="ARBA" id="ARBA00022691"/>
    </source>
</evidence>
<dbReference type="Gene3D" id="3.40.50.150">
    <property type="entry name" value="Vaccinia Virus protein VP39"/>
    <property type="match status" value="1"/>
</dbReference>
<gene>
    <name evidence="5" type="ORF">GT019_30430</name>
</gene>
<name>A0ABW9XZP7_9BACL</name>
<keyword evidence="6" id="KW-1185">Reference proteome</keyword>
<dbReference type="GO" id="GO:0032259">
    <property type="term" value="P:methylation"/>
    <property type="evidence" value="ECO:0007669"/>
    <property type="project" value="UniProtKB-KW"/>
</dbReference>
<evidence type="ECO:0000313" key="6">
    <source>
        <dbReference type="Proteomes" id="UP000665561"/>
    </source>
</evidence>
<dbReference type="RefSeq" id="WP_161747221.1">
    <property type="nucleotide sequence ID" value="NZ_JAAAMV010000037.1"/>
</dbReference>
<dbReference type="SUPFAM" id="SSF53335">
    <property type="entry name" value="S-adenosyl-L-methionine-dependent methyltransferases"/>
    <property type="match status" value="1"/>
</dbReference>
<dbReference type="PANTHER" id="PTHR43464">
    <property type="entry name" value="METHYLTRANSFERASE"/>
    <property type="match status" value="1"/>
</dbReference>
<reference evidence="5 6" key="1">
    <citation type="submission" date="2020-01" db="EMBL/GenBank/DDBJ databases">
        <title>Paenibacillus soybeanensis sp. nov. isolated from the nodules of soybean (Glycine max(L.) Merr).</title>
        <authorList>
            <person name="Wang H."/>
        </authorList>
    </citation>
    <scope>NUCLEOTIDE SEQUENCE [LARGE SCALE GENOMIC DNA]</scope>
    <source>
        <strain evidence="5 6">T1</strain>
    </source>
</reference>
<proteinExistence type="predicted"/>
<dbReference type="Pfam" id="PF08241">
    <property type="entry name" value="Methyltransf_11"/>
    <property type="match status" value="1"/>
</dbReference>
<protein>
    <submittedName>
        <fullName evidence="5">Methyltransferase domain-containing protein</fullName>
    </submittedName>
</protein>
<keyword evidence="2" id="KW-0808">Transferase</keyword>
<keyword evidence="1 5" id="KW-0489">Methyltransferase</keyword>
<evidence type="ECO:0000256" key="1">
    <source>
        <dbReference type="ARBA" id="ARBA00022603"/>
    </source>
</evidence>
<dbReference type="CDD" id="cd02440">
    <property type="entry name" value="AdoMet_MTases"/>
    <property type="match status" value="1"/>
</dbReference>
<comment type="caution">
    <text evidence="5">The sequence shown here is derived from an EMBL/GenBank/DDBJ whole genome shotgun (WGS) entry which is preliminary data.</text>
</comment>
<keyword evidence="3" id="KW-0949">S-adenosyl-L-methionine</keyword>
<dbReference type="InterPro" id="IPR013216">
    <property type="entry name" value="Methyltransf_11"/>
</dbReference>
<evidence type="ECO:0000313" key="5">
    <source>
        <dbReference type="EMBL" id="NBD28202.1"/>
    </source>
</evidence>
<dbReference type="Proteomes" id="UP000665561">
    <property type="component" value="Unassembled WGS sequence"/>
</dbReference>
<dbReference type="EMBL" id="JAAAMV010000037">
    <property type="protein sequence ID" value="NBD28202.1"/>
    <property type="molecule type" value="Genomic_DNA"/>
</dbReference>
<dbReference type="InterPro" id="IPR029063">
    <property type="entry name" value="SAM-dependent_MTases_sf"/>
</dbReference>
<evidence type="ECO:0000256" key="2">
    <source>
        <dbReference type="ARBA" id="ARBA00022679"/>
    </source>
</evidence>
<organism evidence="5 6">
    <name type="scientific">Paenibacillus glycinis</name>
    <dbReference type="NCBI Taxonomy" id="2697035"/>
    <lineage>
        <taxon>Bacteria</taxon>
        <taxon>Bacillati</taxon>
        <taxon>Bacillota</taxon>
        <taxon>Bacilli</taxon>
        <taxon>Bacillales</taxon>
        <taxon>Paenibacillaceae</taxon>
        <taxon>Paenibacillus</taxon>
    </lineage>
</organism>
<feature type="domain" description="Methyltransferase type 11" evidence="4">
    <location>
        <begin position="42"/>
        <end position="143"/>
    </location>
</feature>
<dbReference type="GO" id="GO:0008168">
    <property type="term" value="F:methyltransferase activity"/>
    <property type="evidence" value="ECO:0007669"/>
    <property type="project" value="UniProtKB-KW"/>
</dbReference>
<evidence type="ECO:0000259" key="4">
    <source>
        <dbReference type="Pfam" id="PF08241"/>
    </source>
</evidence>
<sequence length="270" mass="30571">MDDIIAYYNAFDEWGRLDREPLEYKVNLHHIVNRLPERGRILDNGAGPGKYAMALAKLGYRMTVTDLTPRLVEFARQKAQELALAPQFDGFYPADARDLSRFPDAHFDASLMLGPLYHLQEEADRERAVSELFRVTKPGGRVFVAFMSRTRFLATSLMFPEAWKPNHTAAGISGFLETGAFNHADPGRFTGAYYFDTDAIKPFMEAHGFHTEKLIGSGSIAGALGPEQWAYWRQRGDEEYDAIMQLVMKESENPYILGHSSHLLYIGRKA</sequence>
<dbReference type="PANTHER" id="PTHR43464:SF19">
    <property type="entry name" value="UBIQUINONE BIOSYNTHESIS O-METHYLTRANSFERASE, MITOCHONDRIAL"/>
    <property type="match status" value="1"/>
</dbReference>